<dbReference type="Proteomes" id="UP000218334">
    <property type="component" value="Unassembled WGS sequence"/>
</dbReference>
<organism evidence="3 4">
    <name type="scientific">Armillaria solidipes</name>
    <dbReference type="NCBI Taxonomy" id="1076256"/>
    <lineage>
        <taxon>Eukaryota</taxon>
        <taxon>Fungi</taxon>
        <taxon>Dikarya</taxon>
        <taxon>Basidiomycota</taxon>
        <taxon>Agaricomycotina</taxon>
        <taxon>Agaricomycetes</taxon>
        <taxon>Agaricomycetidae</taxon>
        <taxon>Agaricales</taxon>
        <taxon>Marasmiineae</taxon>
        <taxon>Physalacriaceae</taxon>
        <taxon>Armillaria</taxon>
    </lineage>
</organism>
<evidence type="ECO:0000259" key="2">
    <source>
        <dbReference type="Pfam" id="PF17667"/>
    </source>
</evidence>
<gene>
    <name evidence="3" type="ORF">ARMSODRAFT_1009212</name>
</gene>
<name>A0A2H3AP90_9AGAR</name>
<feature type="domain" description="Fungal-type protein kinase" evidence="2">
    <location>
        <begin position="287"/>
        <end position="417"/>
    </location>
</feature>
<keyword evidence="4" id="KW-1185">Reference proteome</keyword>
<evidence type="ECO:0000313" key="3">
    <source>
        <dbReference type="EMBL" id="PBK60635.1"/>
    </source>
</evidence>
<dbReference type="Pfam" id="PF17667">
    <property type="entry name" value="Pkinase_fungal"/>
    <property type="match status" value="1"/>
</dbReference>
<accession>A0A2H3AP90</accession>
<dbReference type="EMBL" id="KZ293484">
    <property type="protein sequence ID" value="PBK60635.1"/>
    <property type="molecule type" value="Genomic_DNA"/>
</dbReference>
<feature type="region of interest" description="Disordered" evidence="1">
    <location>
        <begin position="1"/>
        <end position="23"/>
    </location>
</feature>
<protein>
    <recommendedName>
        <fullName evidence="2">Fungal-type protein kinase domain-containing protein</fullName>
    </recommendedName>
</protein>
<dbReference type="AlphaFoldDB" id="A0A2H3AP90"/>
<sequence>MAGVTAHSGNFQSSRSKMRLQPMDLRRRSQALRDQVSRDREWMYLISVGETEEIDDVLAALPGWVSQSTLDIHDDVIVGVSKEPNNAPPLHYQGASMRSRKRVIKSSESDTQEVSVRLKCYEKTPLDADDTVDVRHPSVRVCVIASMPREKVGTTRSSLGNRHCTPRLFTLVALSGEHDERPGDVCSATTAPKKPLLNKSRYASQDSPQVFLYDWKRGHEAQGVPLLRLGQSTHDRKPLEIDLIKKILDAAPELQKHLPHIFINLYNSESNLHLPRFNLNTQSDKNLMEIYELKVIVAERCYELWMVNSLEEFKTAFLDILECHNRAYVKGNALHGEVVARNAMFYRHKTYGVVGCLNGFNNSSASAGGGSSGGKASRPFRTGAVPFMALDIIDDTKAPMPRFYRHDLESFVYLLVWAGVHFDIRRHTHEVTNKLLASWEAHTPSEFIQAHDNKTQFWINDNRAEFIRSQFQEAFIPLWNEWIMPLRELFYSAWRADCTHRRQIRRGQVSELDMETMGGILTFETFMKALGKQPRHWDTE</sequence>
<dbReference type="STRING" id="1076256.A0A2H3AP90"/>
<evidence type="ECO:0000313" key="4">
    <source>
        <dbReference type="Proteomes" id="UP000218334"/>
    </source>
</evidence>
<dbReference type="InterPro" id="IPR040976">
    <property type="entry name" value="Pkinase_fungal"/>
</dbReference>
<proteinExistence type="predicted"/>
<evidence type="ECO:0000256" key="1">
    <source>
        <dbReference type="SAM" id="MobiDB-lite"/>
    </source>
</evidence>
<reference evidence="4" key="1">
    <citation type="journal article" date="2017" name="Nat. Ecol. Evol.">
        <title>Genome expansion and lineage-specific genetic innovations in the forest pathogenic fungi Armillaria.</title>
        <authorList>
            <person name="Sipos G."/>
            <person name="Prasanna A.N."/>
            <person name="Walter M.C."/>
            <person name="O'Connor E."/>
            <person name="Balint B."/>
            <person name="Krizsan K."/>
            <person name="Kiss B."/>
            <person name="Hess J."/>
            <person name="Varga T."/>
            <person name="Slot J."/>
            <person name="Riley R."/>
            <person name="Boka B."/>
            <person name="Rigling D."/>
            <person name="Barry K."/>
            <person name="Lee J."/>
            <person name="Mihaltcheva S."/>
            <person name="LaButti K."/>
            <person name="Lipzen A."/>
            <person name="Waldron R."/>
            <person name="Moloney N.M."/>
            <person name="Sperisen C."/>
            <person name="Kredics L."/>
            <person name="Vagvoelgyi C."/>
            <person name="Patrignani A."/>
            <person name="Fitzpatrick D."/>
            <person name="Nagy I."/>
            <person name="Doyle S."/>
            <person name="Anderson J.B."/>
            <person name="Grigoriev I.V."/>
            <person name="Gueldener U."/>
            <person name="Muensterkoetter M."/>
            <person name="Nagy L.G."/>
        </authorList>
    </citation>
    <scope>NUCLEOTIDE SEQUENCE [LARGE SCALE GENOMIC DNA]</scope>
    <source>
        <strain evidence="4">28-4</strain>
    </source>
</reference>